<dbReference type="GO" id="GO:0016853">
    <property type="term" value="F:isomerase activity"/>
    <property type="evidence" value="ECO:0007669"/>
    <property type="project" value="UniProtKB-KW"/>
</dbReference>
<keyword evidence="1" id="KW-0413">Isomerase</keyword>
<accession>A0A447T466</accession>
<dbReference type="Proteomes" id="UP000275777">
    <property type="component" value="Chromosome"/>
</dbReference>
<gene>
    <name evidence="1" type="primary">parC_2</name>
    <name evidence="1" type="ORF">NCTC9695_00095</name>
</gene>
<dbReference type="EC" id="5.99.1.-" evidence="1"/>
<reference evidence="1 2" key="1">
    <citation type="submission" date="2018-12" db="EMBL/GenBank/DDBJ databases">
        <authorList>
            <consortium name="Pathogen Informatics"/>
        </authorList>
    </citation>
    <scope>NUCLEOTIDE SEQUENCE [LARGE SCALE GENOMIC DNA]</scope>
    <source>
        <strain evidence="1 2">NCTC9695</strain>
    </source>
</reference>
<sequence>MSQDQQNLKKLMLDLLDRVRDESDSESPVRLVFEPKSSRQDPDEFMNILLAQTSLEATPR</sequence>
<protein>
    <submittedName>
        <fullName evidence="1">DNA topoisomerase 4 subunit A</fullName>
        <ecNumber evidence="1">5.99.1.-</ecNumber>
    </submittedName>
</protein>
<name>A0A447T466_CHRVL</name>
<evidence type="ECO:0000313" key="1">
    <source>
        <dbReference type="EMBL" id="VEB39710.1"/>
    </source>
</evidence>
<evidence type="ECO:0000313" key="2">
    <source>
        <dbReference type="Proteomes" id="UP000275777"/>
    </source>
</evidence>
<proteinExistence type="predicted"/>
<dbReference type="Gene3D" id="3.30.1360.40">
    <property type="match status" value="1"/>
</dbReference>
<dbReference type="EMBL" id="LR134182">
    <property type="protein sequence ID" value="VEB39710.1"/>
    <property type="molecule type" value="Genomic_DNA"/>
</dbReference>
<organism evidence="1 2">
    <name type="scientific">Chromobacterium violaceum</name>
    <dbReference type="NCBI Taxonomy" id="536"/>
    <lineage>
        <taxon>Bacteria</taxon>
        <taxon>Pseudomonadati</taxon>
        <taxon>Pseudomonadota</taxon>
        <taxon>Betaproteobacteria</taxon>
        <taxon>Neisseriales</taxon>
        <taxon>Chromobacteriaceae</taxon>
        <taxon>Chromobacterium</taxon>
    </lineage>
</organism>
<dbReference type="AlphaFoldDB" id="A0A447T466"/>